<evidence type="ECO:0000259" key="3">
    <source>
        <dbReference type="Pfam" id="PF03703"/>
    </source>
</evidence>
<feature type="compositionally biased region" description="Low complexity" evidence="1">
    <location>
        <begin position="228"/>
        <end position="237"/>
    </location>
</feature>
<feature type="transmembrane region" description="Helical" evidence="2">
    <location>
        <begin position="318"/>
        <end position="340"/>
    </location>
</feature>
<accession>A0ABY1I312</accession>
<dbReference type="RefSeq" id="WP_256624048.1">
    <property type="nucleotide sequence ID" value="NZ_FQYL01000002.1"/>
</dbReference>
<feature type="domain" description="YdbS-like PH" evidence="3">
    <location>
        <begin position="490"/>
        <end position="564"/>
    </location>
</feature>
<feature type="region of interest" description="Disordered" evidence="1">
    <location>
        <begin position="228"/>
        <end position="248"/>
    </location>
</feature>
<feature type="transmembrane region" description="Helical" evidence="2">
    <location>
        <begin position="116"/>
        <end position="137"/>
    </location>
</feature>
<dbReference type="Pfam" id="PF03703">
    <property type="entry name" value="bPH_2"/>
    <property type="match status" value="2"/>
</dbReference>
<name>A0ABY1I312_9ACTO</name>
<comment type="caution">
    <text evidence="4">The sequence shown here is derived from an EMBL/GenBank/DDBJ whole genome shotgun (WGS) entry which is preliminary data.</text>
</comment>
<dbReference type="InterPro" id="IPR005182">
    <property type="entry name" value="YdbS-like_PH"/>
</dbReference>
<dbReference type="PANTHER" id="PTHR34473">
    <property type="entry name" value="UPF0699 TRANSMEMBRANE PROTEIN YDBS"/>
    <property type="match status" value="1"/>
</dbReference>
<evidence type="ECO:0000256" key="1">
    <source>
        <dbReference type="SAM" id="MobiDB-lite"/>
    </source>
</evidence>
<feature type="transmembrane region" description="Helical" evidence="2">
    <location>
        <begin position="292"/>
        <end position="312"/>
    </location>
</feature>
<organism evidence="4 5">
    <name type="scientific">Actinomyces denticolens</name>
    <dbReference type="NCBI Taxonomy" id="52767"/>
    <lineage>
        <taxon>Bacteria</taxon>
        <taxon>Bacillati</taxon>
        <taxon>Actinomycetota</taxon>
        <taxon>Actinomycetes</taxon>
        <taxon>Actinomycetales</taxon>
        <taxon>Actinomycetaceae</taxon>
        <taxon>Actinomyces</taxon>
    </lineage>
</organism>
<sequence length="593" mass="63178">MSGTAEEGGAPEGLATAGSAVARNRRAGGGAPKGARQRAMSLPKGLSWRHVHPITPLVRGWRVVAALFAIVSWQARDDIGRAIELYHQLREVDLGQYSQTVRDWAAEASGGDPTTWLVGAGIILGLIVLAILMIPFLSWRAMSYAVDADAVYLRSGILAKQLRIARLPRIQSIDITHPLLGRIVGLGQLSVEVAGGADSKVLIGYLRTRQLESLRREILDLAAGASTAARPGAPVGAGEAGAGAGGGSSPEIKGFEDVVGAPRISEGVLTEAEHPLYAVEPRVLIASLMRSGTAVALLMSGILTVVALFFVLRQEADVLTALPAIMGVLTLPMALISLQWSTLTYGWGFRAAATPAGIRVRYGLTDATSTTLPPGRVHAVGLVQSVLWRGKDWWRADATVAGRAVTPSASKGGKKVFTRLLPVGPRDHALRALWLVVPDLGAPDPDGLLASALTGIDDDGAGPTAAPVGSTGRGFIPLSRRARPFNPISWRRKAIALTDTCVILRLNRWSRRVSVIPYERIQSFRVLQGPLARRRGLATLHFDMVDSDVPARLTNLDAQHVTELSALIAARAARRGHDEHLDRWLARVTAHAS</sequence>
<dbReference type="Proteomes" id="UP000184390">
    <property type="component" value="Unassembled WGS sequence"/>
</dbReference>
<protein>
    <submittedName>
        <fullName evidence="4">Membrane protein</fullName>
    </submittedName>
</protein>
<feature type="region of interest" description="Disordered" evidence="1">
    <location>
        <begin position="1"/>
        <end position="39"/>
    </location>
</feature>
<keyword evidence="2" id="KW-1133">Transmembrane helix</keyword>
<evidence type="ECO:0000313" key="5">
    <source>
        <dbReference type="Proteomes" id="UP000184390"/>
    </source>
</evidence>
<dbReference type="EMBL" id="FQYL01000002">
    <property type="protein sequence ID" value="SHI50450.1"/>
    <property type="molecule type" value="Genomic_DNA"/>
</dbReference>
<evidence type="ECO:0000256" key="2">
    <source>
        <dbReference type="SAM" id="Phobius"/>
    </source>
</evidence>
<feature type="compositionally biased region" description="Gly residues" evidence="1">
    <location>
        <begin position="238"/>
        <end position="248"/>
    </location>
</feature>
<gene>
    <name evidence="4" type="ORF">SAMN05216246_102296</name>
</gene>
<proteinExistence type="predicted"/>
<keyword evidence="2" id="KW-0812">Transmembrane</keyword>
<keyword evidence="5" id="KW-1185">Reference proteome</keyword>
<evidence type="ECO:0000313" key="4">
    <source>
        <dbReference type="EMBL" id="SHI50450.1"/>
    </source>
</evidence>
<feature type="domain" description="YdbS-like PH" evidence="3">
    <location>
        <begin position="139"/>
        <end position="218"/>
    </location>
</feature>
<keyword evidence="2" id="KW-0472">Membrane</keyword>
<reference evidence="4 5" key="1">
    <citation type="submission" date="2016-11" db="EMBL/GenBank/DDBJ databases">
        <authorList>
            <person name="Varghese N."/>
            <person name="Submissions S."/>
        </authorList>
    </citation>
    <scope>NUCLEOTIDE SEQUENCE [LARGE SCALE GENOMIC DNA]</scope>
    <source>
        <strain evidence="4 5">PA</strain>
    </source>
</reference>
<dbReference type="PANTHER" id="PTHR34473:SF2">
    <property type="entry name" value="UPF0699 TRANSMEMBRANE PROTEIN YDBT"/>
    <property type="match status" value="1"/>
</dbReference>